<evidence type="ECO:0000313" key="2">
    <source>
        <dbReference type="Proteomes" id="UP001519325"/>
    </source>
</evidence>
<comment type="caution">
    <text evidence="1">The sequence shown here is derived from an EMBL/GenBank/DDBJ whole genome shotgun (WGS) entry which is preliminary data.</text>
</comment>
<dbReference type="SUPFAM" id="SSF48619">
    <property type="entry name" value="Phospholipase A2, PLA2"/>
    <property type="match status" value="1"/>
</dbReference>
<dbReference type="RefSeq" id="WP_209896382.1">
    <property type="nucleotide sequence ID" value="NZ_JAGGMR010000001.1"/>
</dbReference>
<proteinExistence type="predicted"/>
<reference evidence="1 2" key="1">
    <citation type="submission" date="2021-03" db="EMBL/GenBank/DDBJ databases">
        <title>Sequencing the genomes of 1000 actinobacteria strains.</title>
        <authorList>
            <person name="Klenk H.-P."/>
        </authorList>
    </citation>
    <scope>NUCLEOTIDE SEQUENCE [LARGE SCALE GENOMIC DNA]</scope>
    <source>
        <strain evidence="1 2">DSM 45516</strain>
    </source>
</reference>
<dbReference type="EMBL" id="JAGGMR010000001">
    <property type="protein sequence ID" value="MBP2193090.1"/>
    <property type="molecule type" value="Genomic_DNA"/>
</dbReference>
<evidence type="ECO:0000313" key="1">
    <source>
        <dbReference type="EMBL" id="MBP2193090.1"/>
    </source>
</evidence>
<sequence>MQDSTFFSAVARRGRVWRATGRGLFVAAAVALTISGSGLAFAEPGSGGRAVRVPQGYEYNPNGPRKQIHDYCSYSGNGHNGENQVKWPSPTDADFRGACAVHDKCYEHAQDNNVLEECDNQLSRDLEAECEAAFSGKKLEYCLARRDVMMAGVRLADWRPWPFN</sequence>
<evidence type="ECO:0008006" key="3">
    <source>
        <dbReference type="Google" id="ProtNLM"/>
    </source>
</evidence>
<gene>
    <name evidence="1" type="ORF">BJ987_005991</name>
</gene>
<protein>
    <recommendedName>
        <fullName evidence="3">Phospholipase A2</fullName>
    </recommendedName>
</protein>
<accession>A0ABS4QN07</accession>
<dbReference type="Proteomes" id="UP001519325">
    <property type="component" value="Unassembled WGS sequence"/>
</dbReference>
<keyword evidence="2" id="KW-1185">Reference proteome</keyword>
<name>A0ABS4QN07_9NOCA</name>
<dbReference type="InterPro" id="IPR036444">
    <property type="entry name" value="PLipase_A2_dom_sf"/>
</dbReference>
<organism evidence="1 2">
    <name type="scientific">Nocardia goodfellowii</name>
    <dbReference type="NCBI Taxonomy" id="882446"/>
    <lineage>
        <taxon>Bacteria</taxon>
        <taxon>Bacillati</taxon>
        <taxon>Actinomycetota</taxon>
        <taxon>Actinomycetes</taxon>
        <taxon>Mycobacteriales</taxon>
        <taxon>Nocardiaceae</taxon>
        <taxon>Nocardia</taxon>
    </lineage>
</organism>
<dbReference type="Gene3D" id="1.20.90.10">
    <property type="entry name" value="Phospholipase A2 domain"/>
    <property type="match status" value="1"/>
</dbReference>